<evidence type="ECO:0000256" key="6">
    <source>
        <dbReference type="ARBA" id="ARBA00022892"/>
    </source>
</evidence>
<gene>
    <name evidence="22" type="primary">100633367</name>
</gene>
<dbReference type="PROSITE" id="PS50192">
    <property type="entry name" value="T_SNARE"/>
    <property type="match status" value="1"/>
</dbReference>
<evidence type="ECO:0000256" key="5">
    <source>
        <dbReference type="ARBA" id="ARBA00022824"/>
    </source>
</evidence>
<dbReference type="AlphaFoldDB" id="A0A1X7VXE9"/>
<evidence type="ECO:0000313" key="23">
    <source>
        <dbReference type="Proteomes" id="UP000007879"/>
    </source>
</evidence>
<evidence type="ECO:0000256" key="19">
    <source>
        <dbReference type="SAM" id="MobiDB-lite"/>
    </source>
</evidence>
<evidence type="ECO:0000313" key="22">
    <source>
        <dbReference type="EnsemblMetazoa" id="Aqu2.1.44089_001"/>
    </source>
</evidence>
<comment type="subunit">
    <text evidence="16">Interacts with SNARE complex members GOSR2, SEC22B and STX5. Interacts with LMAN1/ERGIC53. Interacts with STX17.</text>
</comment>
<evidence type="ECO:0000256" key="2">
    <source>
        <dbReference type="ARBA" id="ARBA00022448"/>
    </source>
</evidence>
<dbReference type="STRING" id="400682.A0A1X7VXE9"/>
<keyword evidence="10" id="KW-0175">Coiled coil</keyword>
<evidence type="ECO:0000256" key="20">
    <source>
        <dbReference type="SAM" id="Phobius"/>
    </source>
</evidence>
<evidence type="ECO:0000256" key="3">
    <source>
        <dbReference type="ARBA" id="ARBA00022553"/>
    </source>
</evidence>
<evidence type="ECO:0000256" key="13">
    <source>
        <dbReference type="ARBA" id="ARBA00037962"/>
    </source>
</evidence>
<dbReference type="SMART" id="SM00397">
    <property type="entry name" value="t_SNARE"/>
    <property type="match status" value="1"/>
</dbReference>
<keyword evidence="11 20" id="KW-0472">Membrane</keyword>
<dbReference type="InParanoid" id="A0A1X7VXE9"/>
<keyword evidence="5" id="KW-0256">Endoplasmic reticulum</keyword>
<dbReference type="OMA" id="GHRNYMC"/>
<dbReference type="GO" id="GO:0016192">
    <property type="term" value="P:vesicle-mediated transport"/>
    <property type="evidence" value="ECO:0007669"/>
    <property type="project" value="UniProtKB-KW"/>
</dbReference>
<name>A0A1X7VXE9_AMPQE</name>
<dbReference type="Proteomes" id="UP000007879">
    <property type="component" value="Unassembled WGS sequence"/>
</dbReference>
<evidence type="ECO:0000256" key="8">
    <source>
        <dbReference type="ARBA" id="ARBA00022989"/>
    </source>
</evidence>
<dbReference type="PANTHER" id="PTHR12791">
    <property type="entry name" value="GOLGI SNARE BET1-RELATED"/>
    <property type="match status" value="1"/>
</dbReference>
<reference evidence="22" key="2">
    <citation type="submission" date="2017-05" db="UniProtKB">
        <authorList>
            <consortium name="EnsemblMetazoa"/>
        </authorList>
    </citation>
    <scope>IDENTIFICATION</scope>
</reference>
<dbReference type="Gene3D" id="1.20.5.110">
    <property type="match status" value="1"/>
</dbReference>
<keyword evidence="9" id="KW-0333">Golgi apparatus</keyword>
<dbReference type="EnsemblMetazoa" id="Aqu2.1.44089_001">
    <property type="protein sequence ID" value="Aqu2.1.44089_001"/>
    <property type="gene ID" value="Aqu2.1.44089"/>
</dbReference>
<dbReference type="KEGG" id="aqu:100633367"/>
<evidence type="ECO:0000256" key="15">
    <source>
        <dbReference type="ARBA" id="ARBA00054011"/>
    </source>
</evidence>
<feature type="transmembrane region" description="Helical" evidence="20">
    <location>
        <begin position="103"/>
        <end position="122"/>
    </location>
</feature>
<dbReference type="CDD" id="cd15853">
    <property type="entry name" value="SNARE_Bet1"/>
    <property type="match status" value="1"/>
</dbReference>
<organism evidence="22">
    <name type="scientific">Amphimedon queenslandica</name>
    <name type="common">Sponge</name>
    <dbReference type="NCBI Taxonomy" id="400682"/>
    <lineage>
        <taxon>Eukaryota</taxon>
        <taxon>Metazoa</taxon>
        <taxon>Porifera</taxon>
        <taxon>Demospongiae</taxon>
        <taxon>Heteroscleromorpha</taxon>
        <taxon>Haplosclerida</taxon>
        <taxon>Niphatidae</taxon>
        <taxon>Amphimedon</taxon>
    </lineage>
</organism>
<evidence type="ECO:0000259" key="21">
    <source>
        <dbReference type="PROSITE" id="PS50192"/>
    </source>
</evidence>
<sequence>MRRAYPSSPYNQQQGHYSAPGVNSDMSMSKAQEMLEEENDQLVDSLKHKVSALKSLSIDIGDEVRGQNRLLNDMGKDFDTTGGLLSGTMKRLHGLSQGGHNRWMCYMIVLIVFVFIVLYFIIKWRH</sequence>
<evidence type="ECO:0000256" key="1">
    <source>
        <dbReference type="ARBA" id="ARBA00004389"/>
    </source>
</evidence>
<evidence type="ECO:0000256" key="12">
    <source>
        <dbReference type="ARBA" id="ARBA00024188"/>
    </source>
</evidence>
<proteinExistence type="inferred from homology"/>
<comment type="function">
    <text evidence="15">Required for vesicular transport from the ER to the Golgi complex. Functions as a SNARE involved in the docking process of ER-derived vesicles with the cis-Golgi membrane.</text>
</comment>
<comment type="subcellular location">
    <subcellularLocation>
        <location evidence="14">Endomembrane system</location>
        <topology evidence="14">Single-pass type IV membrane protein</topology>
    </subcellularLocation>
    <subcellularLocation>
        <location evidence="1">Endoplasmic reticulum membrane</location>
        <topology evidence="1">Single-pass membrane protein</topology>
    </subcellularLocation>
    <subcellularLocation>
        <location evidence="12">Golgi apparatus</location>
        <location evidence="12">cis-Golgi network membrane</location>
    </subcellularLocation>
</comment>
<reference evidence="23" key="1">
    <citation type="journal article" date="2010" name="Nature">
        <title>The Amphimedon queenslandica genome and the evolution of animal complexity.</title>
        <authorList>
            <person name="Srivastava M."/>
            <person name="Simakov O."/>
            <person name="Chapman J."/>
            <person name="Fahey B."/>
            <person name="Gauthier M.E."/>
            <person name="Mitros T."/>
            <person name="Richards G.S."/>
            <person name="Conaco C."/>
            <person name="Dacre M."/>
            <person name="Hellsten U."/>
            <person name="Larroux C."/>
            <person name="Putnam N.H."/>
            <person name="Stanke M."/>
            <person name="Adamska M."/>
            <person name="Darling A."/>
            <person name="Degnan S.M."/>
            <person name="Oakley T.H."/>
            <person name="Plachetzki D.C."/>
            <person name="Zhai Y."/>
            <person name="Adamski M."/>
            <person name="Calcino A."/>
            <person name="Cummins S.F."/>
            <person name="Goodstein D.M."/>
            <person name="Harris C."/>
            <person name="Jackson D.J."/>
            <person name="Leys S.P."/>
            <person name="Shu S."/>
            <person name="Woodcroft B.J."/>
            <person name="Vervoort M."/>
            <person name="Kosik K.S."/>
            <person name="Manning G."/>
            <person name="Degnan B.M."/>
            <person name="Rokhsar D.S."/>
        </authorList>
    </citation>
    <scope>NUCLEOTIDE SEQUENCE [LARGE SCALE GENOMIC DNA]</scope>
</reference>
<keyword evidence="2" id="KW-0813">Transport</keyword>
<dbReference type="InterPro" id="IPR000727">
    <property type="entry name" value="T_SNARE_dom"/>
</dbReference>
<dbReference type="GO" id="GO:0005789">
    <property type="term" value="C:endoplasmic reticulum membrane"/>
    <property type="evidence" value="ECO:0007669"/>
    <property type="project" value="UniProtKB-SubCell"/>
</dbReference>
<evidence type="ECO:0000256" key="11">
    <source>
        <dbReference type="ARBA" id="ARBA00023136"/>
    </source>
</evidence>
<evidence type="ECO:0000256" key="18">
    <source>
        <dbReference type="ARBA" id="ARBA00077825"/>
    </source>
</evidence>
<dbReference type="eggNOG" id="KOG3385">
    <property type="taxonomic scope" value="Eukaryota"/>
</dbReference>
<dbReference type="OrthoDB" id="261831at2759"/>
<dbReference type="GO" id="GO:0015031">
    <property type="term" value="P:protein transport"/>
    <property type="evidence" value="ECO:0007669"/>
    <property type="project" value="UniProtKB-KW"/>
</dbReference>
<evidence type="ECO:0000256" key="17">
    <source>
        <dbReference type="ARBA" id="ARBA00071590"/>
    </source>
</evidence>
<feature type="domain" description="T-SNARE coiled-coil homology" evidence="21">
    <location>
        <begin position="33"/>
        <end position="95"/>
    </location>
</feature>
<evidence type="ECO:0000256" key="14">
    <source>
        <dbReference type="ARBA" id="ARBA00046280"/>
    </source>
</evidence>
<evidence type="ECO:0000256" key="4">
    <source>
        <dbReference type="ARBA" id="ARBA00022692"/>
    </source>
</evidence>
<keyword evidence="3" id="KW-0597">Phosphoprotein</keyword>
<keyword evidence="7" id="KW-0653">Protein transport</keyword>
<dbReference type="InterPro" id="IPR039899">
    <property type="entry name" value="BET1_SNARE"/>
</dbReference>
<evidence type="ECO:0000256" key="9">
    <source>
        <dbReference type="ARBA" id="ARBA00023034"/>
    </source>
</evidence>
<dbReference type="GO" id="GO:0005794">
    <property type="term" value="C:Golgi apparatus"/>
    <property type="evidence" value="ECO:0007669"/>
    <property type="project" value="UniProtKB-SubCell"/>
</dbReference>
<accession>A0A1X7VXE9</accession>
<keyword evidence="6" id="KW-0931">ER-Golgi transport</keyword>
<dbReference type="EnsemblMetazoa" id="XM_003382382.3">
    <property type="protein sequence ID" value="XP_003382430.1"/>
    <property type="gene ID" value="LOC100633367"/>
</dbReference>
<evidence type="ECO:0000256" key="10">
    <source>
        <dbReference type="ARBA" id="ARBA00023054"/>
    </source>
</evidence>
<keyword evidence="23" id="KW-1185">Reference proteome</keyword>
<dbReference type="FunFam" id="1.20.5.110:FF:000026">
    <property type="entry name" value="BET1 homolog"/>
    <property type="match status" value="1"/>
</dbReference>
<keyword evidence="8 20" id="KW-1133">Transmembrane helix</keyword>
<evidence type="ECO:0000256" key="16">
    <source>
        <dbReference type="ARBA" id="ARBA00063965"/>
    </source>
</evidence>
<feature type="region of interest" description="Disordered" evidence="19">
    <location>
        <begin position="1"/>
        <end position="35"/>
    </location>
</feature>
<dbReference type="SUPFAM" id="SSF58038">
    <property type="entry name" value="SNARE fusion complex"/>
    <property type="match status" value="1"/>
</dbReference>
<comment type="similarity">
    <text evidence="13">Belongs to the BET1 family.</text>
</comment>
<keyword evidence="4 20" id="KW-0812">Transmembrane</keyword>
<evidence type="ECO:0000256" key="7">
    <source>
        <dbReference type="ARBA" id="ARBA00022927"/>
    </source>
</evidence>
<protein>
    <recommendedName>
        <fullName evidence="17">BET1 homolog</fullName>
    </recommendedName>
    <alternativeName>
        <fullName evidence="18">Golgi vesicular membrane-trafficking protein p18</fullName>
    </alternativeName>
</protein>